<keyword evidence="3" id="KW-1185">Reference proteome</keyword>
<dbReference type="EMBL" id="JAAVTX010000002">
    <property type="protein sequence ID" value="NKE44461.1"/>
    <property type="molecule type" value="Genomic_DNA"/>
</dbReference>
<evidence type="ECO:0000313" key="2">
    <source>
        <dbReference type="EMBL" id="NKE44461.1"/>
    </source>
</evidence>
<protein>
    <submittedName>
        <fullName evidence="2">Uncharacterized protein</fullName>
    </submittedName>
</protein>
<feature type="signal peptide" evidence="1">
    <location>
        <begin position="1"/>
        <end position="24"/>
    </location>
</feature>
<accession>A0ABX1EUZ6</accession>
<feature type="chain" id="PRO_5046285122" evidence="1">
    <location>
        <begin position="25"/>
        <end position="137"/>
    </location>
</feature>
<sequence length="137" mass="14811">MARLSRRAAISLPVLLLPVAPARAGRLVPPFPEWVGRTARLRSPAGDARRLLAADGTGLIAVRALFACRPLPVRSWRMDESGRALTYQRQSALFPGRLVQGSARIEPGSGGLRWIEAQEQLAEFDGFEAAEAAGHCL</sequence>
<keyword evidence="1" id="KW-0732">Signal</keyword>
<dbReference type="Proteomes" id="UP000765160">
    <property type="component" value="Unassembled WGS sequence"/>
</dbReference>
<gene>
    <name evidence="2" type="ORF">HB662_06710</name>
</gene>
<proteinExistence type="predicted"/>
<name>A0ABX1EUZ6_9PROT</name>
<reference evidence="2 3" key="1">
    <citation type="submission" date="2020-03" db="EMBL/GenBank/DDBJ databases">
        <title>Roseomonas selenitidurans sp. nov. isolated from soil.</title>
        <authorList>
            <person name="Liu H."/>
        </authorList>
    </citation>
    <scope>NUCLEOTIDE SEQUENCE [LARGE SCALE GENOMIC DNA]</scope>
    <source>
        <strain evidence="2 3">JCM 15073</strain>
    </source>
</reference>
<evidence type="ECO:0000313" key="3">
    <source>
        <dbReference type="Proteomes" id="UP000765160"/>
    </source>
</evidence>
<comment type="caution">
    <text evidence="2">The sequence shown here is derived from an EMBL/GenBank/DDBJ whole genome shotgun (WGS) entry which is preliminary data.</text>
</comment>
<organism evidence="2 3">
    <name type="scientific">Falsiroseomonas frigidaquae</name>
    <dbReference type="NCBI Taxonomy" id="487318"/>
    <lineage>
        <taxon>Bacteria</taxon>
        <taxon>Pseudomonadati</taxon>
        <taxon>Pseudomonadota</taxon>
        <taxon>Alphaproteobacteria</taxon>
        <taxon>Acetobacterales</taxon>
        <taxon>Roseomonadaceae</taxon>
        <taxon>Falsiroseomonas</taxon>
    </lineage>
</organism>
<dbReference type="RefSeq" id="WP_168048475.1">
    <property type="nucleotide sequence ID" value="NZ_JAATJR010000002.1"/>
</dbReference>
<evidence type="ECO:0000256" key="1">
    <source>
        <dbReference type="SAM" id="SignalP"/>
    </source>
</evidence>